<evidence type="ECO:0000313" key="2">
    <source>
        <dbReference type="Proteomes" id="UP000261032"/>
    </source>
</evidence>
<name>A0A3E3ED76_9FIRM</name>
<accession>A0A3E3ED76</accession>
<dbReference type="EMBL" id="QUSL01000010">
    <property type="protein sequence ID" value="RGD85486.1"/>
    <property type="molecule type" value="Genomic_DNA"/>
</dbReference>
<dbReference type="CDD" id="cd04647">
    <property type="entry name" value="LbH_MAT_like"/>
    <property type="match status" value="1"/>
</dbReference>
<dbReference type="SUPFAM" id="SSF51161">
    <property type="entry name" value="Trimeric LpxA-like enzymes"/>
    <property type="match status" value="1"/>
</dbReference>
<proteinExistence type="predicted"/>
<dbReference type="GO" id="GO:0016746">
    <property type="term" value="F:acyltransferase activity"/>
    <property type="evidence" value="ECO:0007669"/>
    <property type="project" value="UniProtKB-KW"/>
</dbReference>
<protein>
    <submittedName>
        <fullName evidence="1">Acyltransferase</fullName>
    </submittedName>
</protein>
<comment type="caution">
    <text evidence="1">The sequence shown here is derived from an EMBL/GenBank/DDBJ whole genome shotgun (WGS) entry which is preliminary data.</text>
</comment>
<organism evidence="1 2">
    <name type="scientific">Thomasclavelia ramosa</name>
    <dbReference type="NCBI Taxonomy" id="1547"/>
    <lineage>
        <taxon>Bacteria</taxon>
        <taxon>Bacillati</taxon>
        <taxon>Bacillota</taxon>
        <taxon>Erysipelotrichia</taxon>
        <taxon>Erysipelotrichales</taxon>
        <taxon>Coprobacillaceae</taxon>
        <taxon>Thomasclavelia</taxon>
    </lineage>
</organism>
<dbReference type="PANTHER" id="PTHR23416">
    <property type="entry name" value="SIALIC ACID SYNTHASE-RELATED"/>
    <property type="match status" value="1"/>
</dbReference>
<keyword evidence="1" id="KW-0012">Acyltransferase</keyword>
<reference evidence="1 2" key="1">
    <citation type="submission" date="2018-08" db="EMBL/GenBank/DDBJ databases">
        <title>A genome reference for cultivated species of the human gut microbiota.</title>
        <authorList>
            <person name="Zou Y."/>
            <person name="Xue W."/>
            <person name="Luo G."/>
        </authorList>
    </citation>
    <scope>NUCLEOTIDE SEQUENCE [LARGE SCALE GENOMIC DNA]</scope>
    <source>
        <strain evidence="1 2">OM06-4</strain>
    </source>
</reference>
<dbReference type="Gene3D" id="2.160.10.10">
    <property type="entry name" value="Hexapeptide repeat proteins"/>
    <property type="match status" value="1"/>
</dbReference>
<evidence type="ECO:0000313" key="1">
    <source>
        <dbReference type="EMBL" id="RGD85486.1"/>
    </source>
</evidence>
<dbReference type="AlphaFoldDB" id="A0A3E3ED76"/>
<dbReference type="Pfam" id="PF00132">
    <property type="entry name" value="Hexapep"/>
    <property type="match status" value="1"/>
</dbReference>
<dbReference type="InterPro" id="IPR011004">
    <property type="entry name" value="Trimer_LpxA-like_sf"/>
</dbReference>
<gene>
    <name evidence="1" type="ORF">DXB93_07900</name>
</gene>
<dbReference type="InterPro" id="IPR051159">
    <property type="entry name" value="Hexapeptide_acetyltransf"/>
</dbReference>
<sequence>MRRAEMIFDLLDYIFGSLKMIIIKIFYLNRLKVQLIGKYSRTVQIRIFNSSKIISKKNLLMRSGVKIRTNKNGILNIGENVGLNNNCLINCMDSITIGDNVIFGQSVKIYDHDHNYKKDGVIRDNGYITSPIIINDNVWIGSNCIILKGTEIGANSVIGANTVVYGKIPRNSIVYSDRQLKIKKKGELDGKQINV</sequence>
<keyword evidence="1" id="KW-0808">Transferase</keyword>
<dbReference type="Proteomes" id="UP000261032">
    <property type="component" value="Unassembled WGS sequence"/>
</dbReference>
<dbReference type="InterPro" id="IPR001451">
    <property type="entry name" value="Hexapep"/>
</dbReference>